<dbReference type="AlphaFoldDB" id="A0A4Z2HSL0"/>
<accession>A0A4Z2HSL0</accession>
<sequence>MPITTDIVDSRHCTQAGAVRENVSLTSNGRDSQNASAFALEDYGQTLLPHNNLTHLARFSSTCSQTDLLLTSVFNPLARLPVVSARSSRGIAHSHSLLTHRIREKS</sequence>
<comment type="caution">
    <text evidence="1">The sequence shown here is derived from an EMBL/GenBank/DDBJ whole genome shotgun (WGS) entry which is preliminary data.</text>
</comment>
<evidence type="ECO:0000313" key="1">
    <source>
        <dbReference type="EMBL" id="TNN67994.1"/>
    </source>
</evidence>
<organism evidence="1 2">
    <name type="scientific">Liparis tanakae</name>
    <name type="common">Tanaka's snailfish</name>
    <dbReference type="NCBI Taxonomy" id="230148"/>
    <lineage>
        <taxon>Eukaryota</taxon>
        <taxon>Metazoa</taxon>
        <taxon>Chordata</taxon>
        <taxon>Craniata</taxon>
        <taxon>Vertebrata</taxon>
        <taxon>Euteleostomi</taxon>
        <taxon>Actinopterygii</taxon>
        <taxon>Neopterygii</taxon>
        <taxon>Teleostei</taxon>
        <taxon>Neoteleostei</taxon>
        <taxon>Acanthomorphata</taxon>
        <taxon>Eupercaria</taxon>
        <taxon>Perciformes</taxon>
        <taxon>Cottioidei</taxon>
        <taxon>Cottales</taxon>
        <taxon>Liparidae</taxon>
        <taxon>Liparis</taxon>
    </lineage>
</organism>
<protein>
    <submittedName>
        <fullName evidence="1">Uncharacterized protein</fullName>
    </submittedName>
</protein>
<proteinExistence type="predicted"/>
<gene>
    <name evidence="1" type="ORF">EYF80_021786</name>
</gene>
<evidence type="ECO:0000313" key="2">
    <source>
        <dbReference type="Proteomes" id="UP000314294"/>
    </source>
</evidence>
<name>A0A4Z2HSL0_9TELE</name>
<keyword evidence="2" id="KW-1185">Reference proteome</keyword>
<dbReference type="EMBL" id="SRLO01000196">
    <property type="protein sequence ID" value="TNN67994.1"/>
    <property type="molecule type" value="Genomic_DNA"/>
</dbReference>
<reference evidence="1 2" key="1">
    <citation type="submission" date="2019-03" db="EMBL/GenBank/DDBJ databases">
        <title>First draft genome of Liparis tanakae, snailfish: a comprehensive survey of snailfish specific genes.</title>
        <authorList>
            <person name="Kim W."/>
            <person name="Song I."/>
            <person name="Jeong J.-H."/>
            <person name="Kim D."/>
            <person name="Kim S."/>
            <person name="Ryu S."/>
            <person name="Song J.Y."/>
            <person name="Lee S.K."/>
        </authorList>
    </citation>
    <scope>NUCLEOTIDE SEQUENCE [LARGE SCALE GENOMIC DNA]</scope>
    <source>
        <tissue evidence="1">Muscle</tissue>
    </source>
</reference>
<dbReference type="Proteomes" id="UP000314294">
    <property type="component" value="Unassembled WGS sequence"/>
</dbReference>